<evidence type="ECO:0000256" key="1">
    <source>
        <dbReference type="ARBA" id="ARBA00005771"/>
    </source>
</evidence>
<dbReference type="InterPro" id="IPR000863">
    <property type="entry name" value="Sulfotransferase_dom"/>
</dbReference>
<dbReference type="Proteomes" id="UP000220836">
    <property type="component" value="Unassembled WGS sequence"/>
</dbReference>
<keyword evidence="5" id="KW-1185">Reference proteome</keyword>
<comment type="similarity">
    <text evidence="1">Belongs to the sulfotransferase 1 family.</text>
</comment>
<reference evidence="4 5" key="1">
    <citation type="submission" date="2017-05" db="EMBL/GenBank/DDBJ databases">
        <authorList>
            <person name="Song R."/>
            <person name="Chenine A.L."/>
            <person name="Ruprecht R.M."/>
        </authorList>
    </citation>
    <scope>NUCLEOTIDE SEQUENCE [LARGE SCALE GENOMIC DNA]</scope>
    <source>
        <strain evidence="4 5">CECT 8663</strain>
    </source>
</reference>
<dbReference type="EC" id="2.8.2.-" evidence="4"/>
<dbReference type="PANTHER" id="PTHR11783">
    <property type="entry name" value="SULFOTRANSFERASE SULT"/>
    <property type="match status" value="1"/>
</dbReference>
<name>A0A238K9L7_9RHOB</name>
<gene>
    <name evidence="4" type="ORF">PEV8663_01779</name>
</gene>
<dbReference type="OrthoDB" id="3399180at2"/>
<dbReference type="EMBL" id="FXYH01000005">
    <property type="protein sequence ID" value="SMX39600.1"/>
    <property type="molecule type" value="Genomic_DNA"/>
</dbReference>
<organism evidence="4 5">
    <name type="scientific">Pelagimonas varians</name>
    <dbReference type="NCBI Taxonomy" id="696760"/>
    <lineage>
        <taxon>Bacteria</taxon>
        <taxon>Pseudomonadati</taxon>
        <taxon>Pseudomonadota</taxon>
        <taxon>Alphaproteobacteria</taxon>
        <taxon>Rhodobacterales</taxon>
        <taxon>Roseobacteraceae</taxon>
        <taxon>Pelagimonas</taxon>
    </lineage>
</organism>
<protein>
    <submittedName>
        <fullName evidence="4">Glycolipid sulfotransferase</fullName>
        <ecNumber evidence="4">2.8.2.-</ecNumber>
    </submittedName>
</protein>
<evidence type="ECO:0000313" key="5">
    <source>
        <dbReference type="Proteomes" id="UP000220836"/>
    </source>
</evidence>
<keyword evidence="2 4" id="KW-0808">Transferase</keyword>
<sequence length="290" mass="32751">MLPPPEPPERRYVDFIADSSRWASVVARSGDVIVSTPPKSGTTWTQSILALLIAGDPNVNADVSMKSPWIDMTFRPIEQVLQRIEAQTTRRHFKSHSPLDCLPFWKGVRYITVYRHPIDVHFSFQAHNANIKAEIGGPDKTGSVQEAFHKFLTAQEDHVCLSSIVDHYKSALARDRYENCLRLHYKDMSRDLPKTFGQISDHTGLSHSSDMMAQLIKAAQFENMRANADRFTPSAGQGFWKNDAHFFDSGTSNKWEGKLTKDDLAAYDAEVSKLLSPSERRWLEWGSAAA</sequence>
<dbReference type="GO" id="GO:0008146">
    <property type="term" value="F:sulfotransferase activity"/>
    <property type="evidence" value="ECO:0007669"/>
    <property type="project" value="InterPro"/>
</dbReference>
<feature type="domain" description="Sulfotransferase" evidence="3">
    <location>
        <begin position="31"/>
        <end position="270"/>
    </location>
</feature>
<proteinExistence type="inferred from homology"/>
<dbReference type="AlphaFoldDB" id="A0A238K9L7"/>
<dbReference type="Gene3D" id="3.40.50.300">
    <property type="entry name" value="P-loop containing nucleotide triphosphate hydrolases"/>
    <property type="match status" value="1"/>
</dbReference>
<dbReference type="SUPFAM" id="SSF52540">
    <property type="entry name" value="P-loop containing nucleoside triphosphate hydrolases"/>
    <property type="match status" value="1"/>
</dbReference>
<dbReference type="RefSeq" id="WP_097804279.1">
    <property type="nucleotide sequence ID" value="NZ_FXYH01000005.1"/>
</dbReference>
<dbReference type="InterPro" id="IPR027417">
    <property type="entry name" value="P-loop_NTPase"/>
</dbReference>
<evidence type="ECO:0000313" key="4">
    <source>
        <dbReference type="EMBL" id="SMX39600.1"/>
    </source>
</evidence>
<dbReference type="Pfam" id="PF00685">
    <property type="entry name" value="Sulfotransfer_1"/>
    <property type="match status" value="1"/>
</dbReference>
<evidence type="ECO:0000256" key="2">
    <source>
        <dbReference type="ARBA" id="ARBA00022679"/>
    </source>
</evidence>
<accession>A0A238K9L7</accession>
<evidence type="ECO:0000259" key="3">
    <source>
        <dbReference type="Pfam" id="PF00685"/>
    </source>
</evidence>